<comment type="caution">
    <text evidence="3">The sequence shown here is derived from an EMBL/GenBank/DDBJ whole genome shotgun (WGS) entry which is preliminary data.</text>
</comment>
<feature type="compositionally biased region" description="Polar residues" evidence="2">
    <location>
        <begin position="327"/>
        <end position="336"/>
    </location>
</feature>
<feature type="region of interest" description="Disordered" evidence="2">
    <location>
        <begin position="324"/>
        <end position="353"/>
    </location>
</feature>
<organism evidence="3 4">
    <name type="scientific">Dioszegia hungarica</name>
    <dbReference type="NCBI Taxonomy" id="4972"/>
    <lineage>
        <taxon>Eukaryota</taxon>
        <taxon>Fungi</taxon>
        <taxon>Dikarya</taxon>
        <taxon>Basidiomycota</taxon>
        <taxon>Agaricomycotina</taxon>
        <taxon>Tremellomycetes</taxon>
        <taxon>Tremellales</taxon>
        <taxon>Bulleribasidiaceae</taxon>
        <taxon>Dioszegia</taxon>
    </lineage>
</organism>
<evidence type="ECO:0000313" key="4">
    <source>
        <dbReference type="Proteomes" id="UP001164286"/>
    </source>
</evidence>
<dbReference type="AlphaFoldDB" id="A0AA38LTY4"/>
<keyword evidence="1" id="KW-0175">Coiled coil</keyword>
<proteinExistence type="predicted"/>
<keyword evidence="4" id="KW-1185">Reference proteome</keyword>
<name>A0AA38LTY4_9TREE</name>
<sequence>MSPSVPTTRSIAAKYSNLQAGQSLDEHGFFFDRSLFAGVPVSYNTIYLYFRCYRCGEGIQSITEHFGDKGAKHRGLSKPSPDRLGLILASHPESDPYHACGLDHLNTPTRRHLRILGISTSSTGFACKACSFHPRPHQPRWTSHLRPSAHGWNPLPSLFLPHLQRRLRRLVPQTLPLPPFGHLPKPSSSSSSSPELAEATAKIASLESRNAASLSTIKNLQASVAALRQEKLDGDAKLKKAESQLLSSRMRQDVMRQALGPEGVKQVEMKLQRMAEADSAAKRAREAKEAWEKAEREAQTAVELLLPAETDPARQLYLLNGRRPKTSAIQHSTANSGGLAFEGEGGDAIELER</sequence>
<protein>
    <submittedName>
        <fullName evidence="3">Uncharacterized protein</fullName>
    </submittedName>
</protein>
<reference evidence="3" key="1">
    <citation type="journal article" date="2022" name="G3 (Bethesda)">
        <title>High quality genome of the basidiomycete yeast Dioszegia hungarica PDD-24b-2 isolated from cloud water.</title>
        <authorList>
            <person name="Jarrige D."/>
            <person name="Haridas S."/>
            <person name="Bleykasten-Grosshans C."/>
            <person name="Joly M."/>
            <person name="Nadalig T."/>
            <person name="Sancelme M."/>
            <person name="Vuilleumier S."/>
            <person name="Grigoriev I.V."/>
            <person name="Amato P."/>
            <person name="Bringel F."/>
        </authorList>
    </citation>
    <scope>NUCLEOTIDE SEQUENCE</scope>
    <source>
        <strain evidence="3">PDD-24b-2</strain>
    </source>
</reference>
<evidence type="ECO:0000313" key="3">
    <source>
        <dbReference type="EMBL" id="KAI9633196.1"/>
    </source>
</evidence>
<gene>
    <name evidence="3" type="ORF">MKK02DRAFT_39175</name>
</gene>
<feature type="coiled-coil region" evidence="1">
    <location>
        <begin position="274"/>
        <end position="304"/>
    </location>
</feature>
<feature type="compositionally biased region" description="Acidic residues" evidence="2">
    <location>
        <begin position="344"/>
        <end position="353"/>
    </location>
</feature>
<accession>A0AA38LTY4</accession>
<evidence type="ECO:0000256" key="1">
    <source>
        <dbReference type="SAM" id="Coils"/>
    </source>
</evidence>
<dbReference type="EMBL" id="JAKWFO010000011">
    <property type="protein sequence ID" value="KAI9633196.1"/>
    <property type="molecule type" value="Genomic_DNA"/>
</dbReference>
<dbReference type="RefSeq" id="XP_052942973.1">
    <property type="nucleotide sequence ID" value="XM_053090468.1"/>
</dbReference>
<dbReference type="GeneID" id="77729673"/>
<evidence type="ECO:0000256" key="2">
    <source>
        <dbReference type="SAM" id="MobiDB-lite"/>
    </source>
</evidence>
<dbReference type="Proteomes" id="UP001164286">
    <property type="component" value="Unassembled WGS sequence"/>
</dbReference>